<protein>
    <recommendedName>
        <fullName evidence="5">Alanine and proline rich membrane protein</fullName>
    </recommendedName>
</protein>
<reference evidence="3 4" key="1">
    <citation type="journal article" date="2022" name="BMC Genomics">
        <title>Comparative genome analysis of mycobacteria focusing on tRNA and non-coding RNA.</title>
        <authorList>
            <person name="Behra P.R.K."/>
            <person name="Pettersson B.M.F."/>
            <person name="Ramesh M."/>
            <person name="Das S."/>
            <person name="Dasgupta S."/>
            <person name="Kirsebom L.A."/>
        </authorList>
    </citation>
    <scope>NUCLEOTIDE SEQUENCE [LARGE SCALE GENOMIC DNA]</scope>
    <source>
        <strain evidence="3 4">DSM 44078</strain>
    </source>
</reference>
<name>A0ABT3CFU5_9MYCO</name>
<evidence type="ECO:0008006" key="5">
    <source>
        <dbReference type="Google" id="ProtNLM"/>
    </source>
</evidence>
<accession>A0ABT3CFU5</accession>
<sequence length="191" mass="20238">MTNPPYGTAPGGQWPPAGSPFTSPAAGPVSSQKQSRGPVIVSLIVAVLAIAVAIGAWFRTAHSDVTTQSTTAPQQFTTQQTSDANKALCDSYHKMFRSVNGAGGQTSDDPVLQQVYAINIRLATHVASDFMYDKLRENPAGSPQLASDLRDLANAYNEVLMAQLADAPKTELDPLYSNIDSADAKLVEACK</sequence>
<comment type="caution">
    <text evidence="3">The sequence shown here is derived from an EMBL/GenBank/DDBJ whole genome shotgun (WGS) entry which is preliminary data.</text>
</comment>
<keyword evidence="2" id="KW-0812">Transmembrane</keyword>
<evidence type="ECO:0000256" key="1">
    <source>
        <dbReference type="SAM" id="MobiDB-lite"/>
    </source>
</evidence>
<keyword evidence="4" id="KW-1185">Reference proteome</keyword>
<keyword evidence="2" id="KW-0472">Membrane</keyword>
<organism evidence="3 4">
    <name type="scientific">Mycolicibacterium komossense</name>
    <dbReference type="NCBI Taxonomy" id="1779"/>
    <lineage>
        <taxon>Bacteria</taxon>
        <taxon>Bacillati</taxon>
        <taxon>Actinomycetota</taxon>
        <taxon>Actinomycetes</taxon>
        <taxon>Mycobacteriales</taxon>
        <taxon>Mycobacteriaceae</taxon>
        <taxon>Mycolicibacterium</taxon>
    </lineage>
</organism>
<dbReference type="EMBL" id="JACKTY010000032">
    <property type="protein sequence ID" value="MCV7228289.1"/>
    <property type="molecule type" value="Genomic_DNA"/>
</dbReference>
<feature type="transmembrane region" description="Helical" evidence="2">
    <location>
        <begin position="39"/>
        <end position="58"/>
    </location>
</feature>
<dbReference type="Proteomes" id="UP001526201">
    <property type="component" value="Unassembled WGS sequence"/>
</dbReference>
<dbReference type="RefSeq" id="WP_264069403.1">
    <property type="nucleotide sequence ID" value="NZ_JACKTY010000032.1"/>
</dbReference>
<gene>
    <name evidence="3" type="ORF">H7J73_19950</name>
</gene>
<feature type="region of interest" description="Disordered" evidence="1">
    <location>
        <begin position="1"/>
        <end position="33"/>
    </location>
</feature>
<proteinExistence type="predicted"/>
<evidence type="ECO:0000313" key="4">
    <source>
        <dbReference type="Proteomes" id="UP001526201"/>
    </source>
</evidence>
<keyword evidence="2" id="KW-1133">Transmembrane helix</keyword>
<evidence type="ECO:0000256" key="2">
    <source>
        <dbReference type="SAM" id="Phobius"/>
    </source>
</evidence>
<evidence type="ECO:0000313" key="3">
    <source>
        <dbReference type="EMBL" id="MCV7228289.1"/>
    </source>
</evidence>